<comment type="catalytic activity">
    <reaction evidence="1">
        <text>6-phospho-D-glucono-1,5-lactone + H2O = 6-phospho-D-gluconate + H(+)</text>
        <dbReference type="Rhea" id="RHEA:12556"/>
        <dbReference type="ChEBI" id="CHEBI:15377"/>
        <dbReference type="ChEBI" id="CHEBI:15378"/>
        <dbReference type="ChEBI" id="CHEBI:57955"/>
        <dbReference type="ChEBI" id="CHEBI:58759"/>
        <dbReference type="EC" id="3.1.1.31"/>
    </reaction>
</comment>
<dbReference type="OrthoDB" id="432544at2759"/>
<keyword evidence="5" id="KW-0378">Hydrolase</keyword>
<evidence type="ECO:0000313" key="8">
    <source>
        <dbReference type="Proteomes" id="UP000478052"/>
    </source>
</evidence>
<proteinExistence type="inferred from homology"/>
<evidence type="ECO:0000313" key="7">
    <source>
        <dbReference type="EMBL" id="KAF0749953.1"/>
    </source>
</evidence>
<keyword evidence="8" id="KW-1185">Reference proteome</keyword>
<organism evidence="7 8">
    <name type="scientific">Aphis craccivora</name>
    <name type="common">Cowpea aphid</name>
    <dbReference type="NCBI Taxonomy" id="307492"/>
    <lineage>
        <taxon>Eukaryota</taxon>
        <taxon>Metazoa</taxon>
        <taxon>Ecdysozoa</taxon>
        <taxon>Arthropoda</taxon>
        <taxon>Hexapoda</taxon>
        <taxon>Insecta</taxon>
        <taxon>Pterygota</taxon>
        <taxon>Neoptera</taxon>
        <taxon>Paraneoptera</taxon>
        <taxon>Hemiptera</taxon>
        <taxon>Sternorrhyncha</taxon>
        <taxon>Aphidomorpha</taxon>
        <taxon>Aphidoidea</taxon>
        <taxon>Aphididae</taxon>
        <taxon>Aphidini</taxon>
        <taxon>Aphis</taxon>
        <taxon>Aphis</taxon>
    </lineage>
</organism>
<dbReference type="PANTHER" id="PTHR11054:SF0">
    <property type="entry name" value="6-PHOSPHOGLUCONOLACTONASE"/>
    <property type="match status" value="1"/>
</dbReference>
<dbReference type="Proteomes" id="UP000478052">
    <property type="component" value="Unassembled WGS sequence"/>
</dbReference>
<dbReference type="EC" id="3.1.1.31" evidence="4"/>
<evidence type="ECO:0000256" key="2">
    <source>
        <dbReference type="ARBA" id="ARBA00004961"/>
    </source>
</evidence>
<name>A0A6G0Y690_APHCR</name>
<feature type="domain" description="Glucosamine/galactosamine-6-phosphate isomerase" evidence="6">
    <location>
        <begin position="104"/>
        <end position="322"/>
    </location>
</feature>
<dbReference type="InterPro" id="IPR005900">
    <property type="entry name" value="6-phosphogluconolactonase_DevB"/>
</dbReference>
<evidence type="ECO:0000256" key="4">
    <source>
        <dbReference type="ARBA" id="ARBA00013198"/>
    </source>
</evidence>
<sequence>MTSKVISVYENKQKLGAELAKNLSELANDVLAEGGNAVFKIGLSGGSVVSLLSEYLAKVETDWAGFRQMPPLSQEKKLFAVAVRQTFKITYLKMTSKVISVYENTKKLGAELAKNLSELANDVLAEGGNAVFKIGLSGGSVVSLLSEYLAKVETDWSKWRFFFCDERLVEFNDPESTFAQYRDKFINNLPISEDQFIKINPQLSVDEAAKDYIQKMSVYFAPYDLPRFDALILGVGPDGHTCSLFPGHKLCEETSVWVAPISDSPKPPPNRITFTFPILNNARYCAFIATGSSKADILKRILKDGEQLPANCVQPVNGSVQWLLDEAAAKLLQEETSLTVLPLRLFRLKPRAANFNGQNEITNITYAN</sequence>
<evidence type="ECO:0000259" key="6">
    <source>
        <dbReference type="Pfam" id="PF01182"/>
    </source>
</evidence>
<dbReference type="AlphaFoldDB" id="A0A6G0Y690"/>
<comment type="similarity">
    <text evidence="3">Belongs to the glucosamine/galactosamine-6-phosphate isomerase family. 6-phosphogluconolactonase subfamily.</text>
</comment>
<evidence type="ECO:0000256" key="3">
    <source>
        <dbReference type="ARBA" id="ARBA00010662"/>
    </source>
</evidence>
<dbReference type="NCBIfam" id="TIGR01198">
    <property type="entry name" value="pgl"/>
    <property type="match status" value="1"/>
</dbReference>
<evidence type="ECO:0000256" key="5">
    <source>
        <dbReference type="ARBA" id="ARBA00022801"/>
    </source>
</evidence>
<dbReference type="SUPFAM" id="SSF100950">
    <property type="entry name" value="NagB/RpiA/CoA transferase-like"/>
    <property type="match status" value="1"/>
</dbReference>
<dbReference type="InterPro" id="IPR006148">
    <property type="entry name" value="Glc/Gal-6P_isomerase"/>
</dbReference>
<reference evidence="7 8" key="1">
    <citation type="submission" date="2019-08" db="EMBL/GenBank/DDBJ databases">
        <title>Whole genome of Aphis craccivora.</title>
        <authorList>
            <person name="Voronova N.V."/>
            <person name="Shulinski R.S."/>
            <person name="Bandarenka Y.V."/>
            <person name="Zhorov D.G."/>
            <person name="Warner D."/>
        </authorList>
    </citation>
    <scope>NUCLEOTIDE SEQUENCE [LARGE SCALE GENOMIC DNA]</scope>
    <source>
        <strain evidence="7">180601</strain>
        <tissue evidence="7">Whole Body</tissue>
    </source>
</reference>
<gene>
    <name evidence="7" type="ORF">FWK35_00015447</name>
</gene>
<dbReference type="Pfam" id="PF01182">
    <property type="entry name" value="Glucosamine_iso"/>
    <property type="match status" value="1"/>
</dbReference>
<comment type="caution">
    <text evidence="7">The sequence shown here is derived from an EMBL/GenBank/DDBJ whole genome shotgun (WGS) entry which is preliminary data.</text>
</comment>
<dbReference type="GO" id="GO:0006098">
    <property type="term" value="P:pentose-phosphate shunt"/>
    <property type="evidence" value="ECO:0007669"/>
    <property type="project" value="InterPro"/>
</dbReference>
<dbReference type="PANTHER" id="PTHR11054">
    <property type="entry name" value="6-PHOSPHOGLUCONOLACTONASE"/>
    <property type="match status" value="1"/>
</dbReference>
<dbReference type="EMBL" id="VUJU01005911">
    <property type="protein sequence ID" value="KAF0749953.1"/>
    <property type="molecule type" value="Genomic_DNA"/>
</dbReference>
<dbReference type="FunFam" id="3.40.50.1360:FF:000005">
    <property type="entry name" value="6-phosphogluconolactonase"/>
    <property type="match status" value="1"/>
</dbReference>
<protein>
    <recommendedName>
        <fullName evidence="4">6-phosphogluconolactonase</fullName>
        <ecNumber evidence="4">3.1.1.31</ecNumber>
    </recommendedName>
</protein>
<evidence type="ECO:0000256" key="1">
    <source>
        <dbReference type="ARBA" id="ARBA00000832"/>
    </source>
</evidence>
<dbReference type="Gene3D" id="3.40.50.1360">
    <property type="match status" value="2"/>
</dbReference>
<comment type="pathway">
    <text evidence="2">Carbohydrate degradation; pentose phosphate pathway; D-ribulose 5-phosphate from D-glucose 6-phosphate (oxidative stage): step 2/3.</text>
</comment>
<accession>A0A6G0Y690</accession>
<dbReference type="InterPro" id="IPR039104">
    <property type="entry name" value="6PGL"/>
</dbReference>
<dbReference type="GO" id="GO:0017057">
    <property type="term" value="F:6-phosphogluconolactonase activity"/>
    <property type="evidence" value="ECO:0007669"/>
    <property type="project" value="UniProtKB-EC"/>
</dbReference>
<dbReference type="GO" id="GO:0005975">
    <property type="term" value="P:carbohydrate metabolic process"/>
    <property type="evidence" value="ECO:0007669"/>
    <property type="project" value="InterPro"/>
</dbReference>
<dbReference type="InterPro" id="IPR037171">
    <property type="entry name" value="NagB/RpiA_transferase-like"/>
</dbReference>
<dbReference type="CDD" id="cd01400">
    <property type="entry name" value="6PGL"/>
    <property type="match status" value="1"/>
</dbReference>